<reference evidence="1" key="2">
    <citation type="journal article" date="2015" name="Fish Shellfish Immunol.">
        <title>Early steps in the European eel (Anguilla anguilla)-Vibrio vulnificus interaction in the gills: Role of the RtxA13 toxin.</title>
        <authorList>
            <person name="Callol A."/>
            <person name="Pajuelo D."/>
            <person name="Ebbesson L."/>
            <person name="Teles M."/>
            <person name="MacKenzie S."/>
            <person name="Amaro C."/>
        </authorList>
    </citation>
    <scope>NUCLEOTIDE SEQUENCE</scope>
</reference>
<dbReference type="AlphaFoldDB" id="A0A0E9TXQ9"/>
<dbReference type="EMBL" id="GBXM01050266">
    <property type="protein sequence ID" value="JAH58311.1"/>
    <property type="molecule type" value="Transcribed_RNA"/>
</dbReference>
<protein>
    <submittedName>
        <fullName evidence="1">Uncharacterized protein</fullName>
    </submittedName>
</protein>
<organism evidence="1">
    <name type="scientific">Anguilla anguilla</name>
    <name type="common">European freshwater eel</name>
    <name type="synonym">Muraena anguilla</name>
    <dbReference type="NCBI Taxonomy" id="7936"/>
    <lineage>
        <taxon>Eukaryota</taxon>
        <taxon>Metazoa</taxon>
        <taxon>Chordata</taxon>
        <taxon>Craniata</taxon>
        <taxon>Vertebrata</taxon>
        <taxon>Euteleostomi</taxon>
        <taxon>Actinopterygii</taxon>
        <taxon>Neopterygii</taxon>
        <taxon>Teleostei</taxon>
        <taxon>Anguilliformes</taxon>
        <taxon>Anguillidae</taxon>
        <taxon>Anguilla</taxon>
    </lineage>
</organism>
<proteinExistence type="predicted"/>
<name>A0A0E9TXQ9_ANGAN</name>
<accession>A0A0E9TXQ9</accession>
<evidence type="ECO:0000313" key="1">
    <source>
        <dbReference type="EMBL" id="JAH58311.1"/>
    </source>
</evidence>
<sequence>MDGNLSELLTRLVTLVSG</sequence>
<reference evidence="1" key="1">
    <citation type="submission" date="2014-11" db="EMBL/GenBank/DDBJ databases">
        <authorList>
            <person name="Amaro Gonzalez C."/>
        </authorList>
    </citation>
    <scope>NUCLEOTIDE SEQUENCE</scope>
</reference>